<dbReference type="GO" id="GO:0005509">
    <property type="term" value="F:calcium ion binding"/>
    <property type="evidence" value="ECO:0007669"/>
    <property type="project" value="InterPro"/>
</dbReference>
<protein>
    <recommendedName>
        <fullName evidence="7">alpha-1,2-Mannosidase</fullName>
        <ecNumber evidence="7">3.2.1.-</ecNumber>
    </recommendedName>
</protein>
<name>A0A2T7NL20_POMCA</name>
<proteinExistence type="inferred from homology"/>
<evidence type="ECO:0000256" key="1">
    <source>
        <dbReference type="ARBA" id="ARBA00004240"/>
    </source>
</evidence>
<dbReference type="GO" id="GO:0016020">
    <property type="term" value="C:membrane"/>
    <property type="evidence" value="ECO:0007669"/>
    <property type="project" value="InterPro"/>
</dbReference>
<feature type="region of interest" description="Disordered" evidence="8">
    <location>
        <begin position="812"/>
        <end position="887"/>
    </location>
</feature>
<dbReference type="GO" id="GO:0005975">
    <property type="term" value="P:carbohydrate metabolic process"/>
    <property type="evidence" value="ECO:0007669"/>
    <property type="project" value="InterPro"/>
</dbReference>
<comment type="subcellular location">
    <subcellularLocation>
        <location evidence="1">Endoplasmic reticulum</location>
    </subcellularLocation>
</comment>
<dbReference type="Gene3D" id="1.50.10.10">
    <property type="match status" value="1"/>
</dbReference>
<feature type="chain" id="PRO_5015661538" description="alpha-1,2-Mannosidase" evidence="9">
    <location>
        <begin position="27"/>
        <end position="1288"/>
    </location>
</feature>
<evidence type="ECO:0000256" key="3">
    <source>
        <dbReference type="ARBA" id="ARBA00022824"/>
    </source>
</evidence>
<dbReference type="Gene3D" id="3.50.30.30">
    <property type="match status" value="1"/>
</dbReference>
<dbReference type="InterPro" id="IPR046450">
    <property type="entry name" value="PA_dom_sf"/>
</dbReference>
<evidence type="ECO:0000256" key="9">
    <source>
        <dbReference type="SAM" id="SignalP"/>
    </source>
</evidence>
<dbReference type="InterPro" id="IPR001382">
    <property type="entry name" value="Glyco_hydro_47"/>
</dbReference>
<feature type="active site" evidence="5">
    <location>
        <position position="394"/>
    </location>
</feature>
<evidence type="ECO:0000256" key="8">
    <source>
        <dbReference type="SAM" id="MobiDB-lite"/>
    </source>
</evidence>
<evidence type="ECO:0000256" key="2">
    <source>
        <dbReference type="ARBA" id="ARBA00007658"/>
    </source>
</evidence>
<organism evidence="11 12">
    <name type="scientific">Pomacea canaliculata</name>
    <name type="common">Golden apple snail</name>
    <dbReference type="NCBI Taxonomy" id="400727"/>
    <lineage>
        <taxon>Eukaryota</taxon>
        <taxon>Metazoa</taxon>
        <taxon>Spiralia</taxon>
        <taxon>Lophotrochozoa</taxon>
        <taxon>Mollusca</taxon>
        <taxon>Gastropoda</taxon>
        <taxon>Caenogastropoda</taxon>
        <taxon>Architaenioglossa</taxon>
        <taxon>Ampullarioidea</taxon>
        <taxon>Ampullariidae</taxon>
        <taxon>Pomacea</taxon>
    </lineage>
</organism>
<keyword evidence="7" id="KW-0326">Glycosidase</keyword>
<keyword evidence="3" id="KW-0256">Endoplasmic reticulum</keyword>
<dbReference type="PANTHER" id="PTHR45679">
    <property type="entry name" value="ER DEGRADATION-ENHANCING ALPHA-MANNOSIDASE-LIKE PROTEIN 2"/>
    <property type="match status" value="1"/>
</dbReference>
<feature type="binding site" evidence="6">
    <location>
        <position position="480"/>
    </location>
    <ligand>
        <name>Ca(2+)</name>
        <dbReference type="ChEBI" id="CHEBI:29108"/>
    </ligand>
</feature>
<evidence type="ECO:0000256" key="5">
    <source>
        <dbReference type="PIRSR" id="PIRSR601382-1"/>
    </source>
</evidence>
<reference evidence="11 12" key="1">
    <citation type="submission" date="2018-04" db="EMBL/GenBank/DDBJ databases">
        <title>The genome of golden apple snail Pomacea canaliculata provides insight into stress tolerance and invasive adaptation.</title>
        <authorList>
            <person name="Liu C."/>
            <person name="Liu B."/>
            <person name="Ren Y."/>
            <person name="Zhang Y."/>
            <person name="Wang H."/>
            <person name="Li S."/>
            <person name="Jiang F."/>
            <person name="Yin L."/>
            <person name="Zhang G."/>
            <person name="Qian W."/>
            <person name="Fan W."/>
        </authorList>
    </citation>
    <scope>NUCLEOTIDE SEQUENCE [LARGE SCALE GENOMIC DNA]</scope>
    <source>
        <strain evidence="11">SZHN2017</strain>
        <tissue evidence="11">Muscle</tissue>
    </source>
</reference>
<evidence type="ECO:0000256" key="4">
    <source>
        <dbReference type="ARBA" id="ARBA00023180"/>
    </source>
</evidence>
<keyword evidence="7" id="KW-0378">Hydrolase</keyword>
<evidence type="ECO:0000256" key="7">
    <source>
        <dbReference type="RuleBase" id="RU361193"/>
    </source>
</evidence>
<feature type="active site" description="Proton donor" evidence="5">
    <location>
        <position position="376"/>
    </location>
</feature>
<gene>
    <name evidence="11" type="ORF">C0Q70_17653</name>
</gene>
<evidence type="ECO:0000259" key="10">
    <source>
        <dbReference type="Pfam" id="PF02225"/>
    </source>
</evidence>
<dbReference type="InterPro" id="IPR036026">
    <property type="entry name" value="Seven-hairpin_glycosidases"/>
</dbReference>
<evidence type="ECO:0000313" key="12">
    <source>
        <dbReference type="Proteomes" id="UP000245119"/>
    </source>
</evidence>
<feature type="compositionally biased region" description="Low complexity" evidence="8">
    <location>
        <begin position="1206"/>
        <end position="1240"/>
    </location>
</feature>
<keyword evidence="6" id="KW-0479">Metal-binding</keyword>
<keyword evidence="6" id="KW-0106">Calcium</keyword>
<feature type="compositionally biased region" description="Polar residues" evidence="8">
    <location>
        <begin position="1141"/>
        <end position="1153"/>
    </location>
</feature>
<dbReference type="Proteomes" id="UP000245119">
    <property type="component" value="Linkage Group LG11"/>
</dbReference>
<dbReference type="GO" id="GO:0044322">
    <property type="term" value="C:endoplasmic reticulum quality control compartment"/>
    <property type="evidence" value="ECO:0007669"/>
    <property type="project" value="GOC"/>
</dbReference>
<dbReference type="Pfam" id="PF02225">
    <property type="entry name" value="PA"/>
    <property type="match status" value="1"/>
</dbReference>
<dbReference type="GO" id="GO:0004571">
    <property type="term" value="F:mannosyl-oligosaccharide 1,2-alpha-mannosidase activity"/>
    <property type="evidence" value="ECO:0007669"/>
    <property type="project" value="InterPro"/>
</dbReference>
<feature type="domain" description="PA" evidence="10">
    <location>
        <begin position="705"/>
        <end position="791"/>
    </location>
</feature>
<feature type="compositionally biased region" description="Basic and acidic residues" evidence="8">
    <location>
        <begin position="819"/>
        <end position="836"/>
    </location>
</feature>
<sequence length="1288" mass="143403">MLRPRKFVTLMLGLAIILFLLGPSEEMSSEDKRKAKEQVVEMFNHAFNSYMDKAYPADELMPLSCKGRYRGSEVSRGDIDDSLGNFTLTLVDTLDTLAVLGNVEGFENAVMQVIQDSHFDCDVIVSVFETNIRVLGGLLSGHVMAQYFKQQGLGLPWYNNELLVRAKEVGDRLLPAFNTSTGIPYPRINLKHGIVPHITSSYRDTCTACAGSMILEFAALSRLTGIPVYEEKARRAMDYLWAQRHRGSDLMGLIINIHNGDWIRRVCVCVAFSESGVGAGIDSYYEYVLKAYVLLGDDSYLERFNKHYDSVMRYMSQGPLLVDVHMHKPTSISRNFVDALLAFWPGLQVLKGDLVPAIETHELLYQVMQRHNFLPEAFTTDFRVHWGHHPLRPEFIESTYFLYKATADPYYLEVGKKVLDNLQLHARVPCGFAAIKDVKTGAHEDQMDSYVLAEMFKYLYLLFAEKSDILFDIDDFIFTTEAHLLPLALSVGNITAAAAAALPRIRREVYSKLTIELSPPTSGDFITAAATSTVGGRHKEEDEDDDDEELADHVCPNYHSTHSAGRSYAQTVRSHIKDIVDRLSPQQKSRRERLHASEFIAGNKDQLEALHAMGIRIATMSDGRIQLLHTASEALSPEDAEDGMLFMQEMIELSKHQQSDAQHDPMYIIINIPGLKEKHVLRAGPAQFGYDLKTQKPIKGMVAIARPYRACREIENSHELTGHIVLIERGDCMFVDKARNLQRVGAIGGIVVDHMEGSSSENQPLFAMSGDGTNDVTIPLVFLYHSQGQQLLLTLADNSFLEVILSASQDTLPSLNKTPDMEHPKPIEAKDTKPRAEGQAQGDLLSQDQGEGTCASQAPSSPVDQVHHADPTSSSPSQEAEDKSKEEDAVSKFLDDKFYRHQAQLHDLYYLQVGSRFLHLNFEVRPSASKPLPLKDRERPLSMDVLPDGSKMLTVTLHYHTESYKDNKPQLNQIYLDFVYLLQLHTNFDELSNGNDYLRAFALLLEAGYFGLSRVDNDVLYLLRSLSRVLRFVPRFPAPSELGASMEEVALDSSSIPPISTSWQDPVEGKQEAEDHYAQVGDFVESADTYKAQSSLKINAEGSGQYVRVVSEQDEAKGWGARIDEEGVLTLTQEAQDHLSKQQMHLSDSISSQDVHDGGLDGNSRVLSLQGTQAVQREAAEPISSKIPDEQSDLHAGSDVSSQDNPSPHIASSPSSSPICSLSPQGSLHSSSSCHSQVSPHETSGAAGHKVQTDCEAQEPETVISDHPRAEKVDSRTEEKHYHSKDDL</sequence>
<comment type="caution">
    <text evidence="11">The sequence shown here is derived from an EMBL/GenBank/DDBJ whole genome shotgun (WGS) entry which is preliminary data.</text>
</comment>
<evidence type="ECO:0000256" key="6">
    <source>
        <dbReference type="PIRSR" id="PIRSR601382-2"/>
    </source>
</evidence>
<dbReference type="PRINTS" id="PR00747">
    <property type="entry name" value="GLYHDRLASE47"/>
</dbReference>
<feature type="compositionally biased region" description="Polar residues" evidence="8">
    <location>
        <begin position="1165"/>
        <end position="1175"/>
    </location>
</feature>
<accession>A0A2T7NL20</accession>
<dbReference type="PANTHER" id="PTHR45679:SF2">
    <property type="entry name" value="ER DEGRADATION-ENHANCING ALPHA-MANNOSIDASE-LIKE PROTEIN 3"/>
    <property type="match status" value="1"/>
</dbReference>
<dbReference type="OrthoDB" id="8118055at2759"/>
<dbReference type="InterPro" id="IPR012341">
    <property type="entry name" value="6hp_glycosidase-like_sf"/>
</dbReference>
<dbReference type="SUPFAM" id="SSF48225">
    <property type="entry name" value="Seven-hairpin glycosidases"/>
    <property type="match status" value="1"/>
</dbReference>
<keyword evidence="9" id="KW-0732">Signal</keyword>
<dbReference type="GO" id="GO:1904380">
    <property type="term" value="P:endoplasmic reticulum mannose trimming"/>
    <property type="evidence" value="ECO:0007669"/>
    <property type="project" value="InterPro"/>
</dbReference>
<dbReference type="InterPro" id="IPR003137">
    <property type="entry name" value="PA_domain"/>
</dbReference>
<feature type="compositionally biased region" description="Basic and acidic residues" evidence="8">
    <location>
        <begin position="1264"/>
        <end position="1288"/>
    </location>
</feature>
<keyword evidence="4" id="KW-0325">Glycoprotein</keyword>
<feature type="region of interest" description="Disordered" evidence="8">
    <location>
        <begin position="1139"/>
        <end position="1288"/>
    </location>
</feature>
<evidence type="ECO:0000313" key="11">
    <source>
        <dbReference type="EMBL" id="PVD21851.1"/>
    </source>
</evidence>
<comment type="similarity">
    <text evidence="2 7">Belongs to the glycosyl hydrolase 47 family.</text>
</comment>
<dbReference type="EMBL" id="PZQS01000011">
    <property type="protein sequence ID" value="PVD21851.1"/>
    <property type="molecule type" value="Genomic_DNA"/>
</dbReference>
<comment type="cofactor">
    <cofactor evidence="6">
        <name>Ca(2+)</name>
        <dbReference type="ChEBI" id="CHEBI:29108"/>
    </cofactor>
</comment>
<feature type="active site" evidence="5">
    <location>
        <position position="282"/>
    </location>
</feature>
<feature type="signal peptide" evidence="9">
    <location>
        <begin position="1"/>
        <end position="26"/>
    </location>
</feature>
<feature type="active site" description="Proton donor" evidence="5">
    <location>
        <position position="129"/>
    </location>
</feature>
<dbReference type="SUPFAM" id="SSF52025">
    <property type="entry name" value="PA domain"/>
    <property type="match status" value="1"/>
</dbReference>
<dbReference type="Pfam" id="PF01532">
    <property type="entry name" value="Glyco_hydro_47"/>
    <property type="match status" value="1"/>
</dbReference>
<dbReference type="STRING" id="400727.A0A2T7NL20"/>
<dbReference type="InterPro" id="IPR044674">
    <property type="entry name" value="EDEM1/2/3"/>
</dbReference>
<keyword evidence="12" id="KW-1185">Reference proteome</keyword>
<dbReference type="OMA" id="THEDHIQ"/>
<dbReference type="EC" id="3.2.1.-" evidence="7"/>
<feature type="compositionally biased region" description="Polar residues" evidence="8">
    <location>
        <begin position="844"/>
        <end position="863"/>
    </location>
</feature>